<dbReference type="InterPro" id="IPR002686">
    <property type="entry name" value="Transposase_17"/>
</dbReference>
<dbReference type="GO" id="GO:0006313">
    <property type="term" value="P:DNA transposition"/>
    <property type="evidence" value="ECO:0007669"/>
    <property type="project" value="InterPro"/>
</dbReference>
<dbReference type="SUPFAM" id="SSF143422">
    <property type="entry name" value="Transposase IS200-like"/>
    <property type="match status" value="1"/>
</dbReference>
<feature type="domain" description="Transposase IS200-like" evidence="1">
    <location>
        <begin position="11"/>
        <end position="155"/>
    </location>
</feature>
<dbReference type="InterPro" id="IPR003646">
    <property type="entry name" value="SH3-like_bac-type"/>
</dbReference>
<comment type="caution">
    <text evidence="2">The sequence shown here is derived from an EMBL/GenBank/DDBJ whole genome shotgun (WGS) entry which is preliminary data.</text>
</comment>
<evidence type="ECO:0000313" key="2">
    <source>
        <dbReference type="EMBL" id="OGE37974.1"/>
    </source>
</evidence>
<dbReference type="SMART" id="SM01321">
    <property type="entry name" value="Y1_Tnp"/>
    <property type="match status" value="1"/>
</dbReference>
<reference evidence="2 3" key="1">
    <citation type="journal article" date="2016" name="Nat. Commun.">
        <title>Thousands of microbial genomes shed light on interconnected biogeochemical processes in an aquifer system.</title>
        <authorList>
            <person name="Anantharaman K."/>
            <person name="Brown C.T."/>
            <person name="Hug L.A."/>
            <person name="Sharon I."/>
            <person name="Castelle C.J."/>
            <person name="Probst A.J."/>
            <person name="Thomas B.C."/>
            <person name="Singh A."/>
            <person name="Wilkins M.J."/>
            <person name="Karaoz U."/>
            <person name="Brodie E.L."/>
            <person name="Williams K.H."/>
            <person name="Hubbard S.S."/>
            <person name="Banfield J.F."/>
        </authorList>
    </citation>
    <scope>NUCLEOTIDE SEQUENCE [LARGE SCALE GENOMIC DNA]</scope>
</reference>
<dbReference type="Pfam" id="PF08239">
    <property type="entry name" value="SH3_3"/>
    <property type="match status" value="1"/>
</dbReference>
<dbReference type="GO" id="GO:0003677">
    <property type="term" value="F:DNA binding"/>
    <property type="evidence" value="ECO:0007669"/>
    <property type="project" value="InterPro"/>
</dbReference>
<dbReference type="Proteomes" id="UP000176527">
    <property type="component" value="Unassembled WGS sequence"/>
</dbReference>
<dbReference type="Gene3D" id="2.30.30.40">
    <property type="entry name" value="SH3 Domains"/>
    <property type="match status" value="1"/>
</dbReference>
<dbReference type="Gene3D" id="3.30.70.1290">
    <property type="entry name" value="Transposase IS200-like"/>
    <property type="match status" value="1"/>
</dbReference>
<dbReference type="Pfam" id="PF01797">
    <property type="entry name" value="Y1_Tnp"/>
    <property type="match status" value="1"/>
</dbReference>
<sequence>MPAKNLSRIDEEGIYSHIYNKGIEKRTIFNDKQDYETFQDYLRDYLTAPKDPDRIKENFKVHGQIFRGTPHQPKNYFNSVELIAYSLLPDHFHLLLHQKTRGSLERFIRSLCTRYSMYFNKKYQHTGSLFDGPYKSVHIKNEPHLLHLTRYLHHTGSYSSYPEYLGKRITSWVNTKIVLSFFGKGANSYKDFVEQNELSQKEKELIESFTLEDGIQHLEKRDLVNNDPLEIPAEPAEQIHQNPNLNPLQRNLEFLATTVVFLLLVTLGIRNIISSTATDSDPSPLSSVLSKVESKIYHPLPTPAVLAITTATEEAKPKIILTIKIDGAAGVNIRQKPATDSAKIGQAHDGDTFEFVSMEPDWYEVRMATRSGFISATYIREGGINK</sequence>
<dbReference type="EMBL" id="MFDE01000032">
    <property type="protein sequence ID" value="OGE37974.1"/>
    <property type="molecule type" value="Genomic_DNA"/>
</dbReference>
<dbReference type="GO" id="GO:0004803">
    <property type="term" value="F:transposase activity"/>
    <property type="evidence" value="ECO:0007669"/>
    <property type="project" value="InterPro"/>
</dbReference>
<dbReference type="PANTHER" id="PTHR34322">
    <property type="entry name" value="TRANSPOSASE, Y1_TNP DOMAIN-CONTAINING"/>
    <property type="match status" value="1"/>
</dbReference>
<dbReference type="InterPro" id="IPR036515">
    <property type="entry name" value="Transposase_17_sf"/>
</dbReference>
<protein>
    <recommendedName>
        <fullName evidence="1">Transposase IS200-like domain-containing protein</fullName>
    </recommendedName>
</protein>
<accession>A0A1F5KAZ7</accession>
<organism evidence="2 3">
    <name type="scientific">Candidatus Daviesbacteria bacterium RIFCSPHIGHO2_12_FULL_37_11</name>
    <dbReference type="NCBI Taxonomy" id="1797777"/>
    <lineage>
        <taxon>Bacteria</taxon>
        <taxon>Candidatus Daviesiibacteriota</taxon>
    </lineage>
</organism>
<name>A0A1F5KAZ7_9BACT</name>
<proteinExistence type="predicted"/>
<gene>
    <name evidence="2" type="ORF">A3F00_02115</name>
</gene>
<evidence type="ECO:0000313" key="3">
    <source>
        <dbReference type="Proteomes" id="UP000176527"/>
    </source>
</evidence>
<evidence type="ECO:0000259" key="1">
    <source>
        <dbReference type="SMART" id="SM01321"/>
    </source>
</evidence>
<dbReference type="PANTHER" id="PTHR34322:SF2">
    <property type="entry name" value="TRANSPOSASE IS200-LIKE DOMAIN-CONTAINING PROTEIN"/>
    <property type="match status" value="1"/>
</dbReference>
<dbReference type="AlphaFoldDB" id="A0A1F5KAZ7"/>